<comment type="caution">
    <text evidence="1">The sequence shown here is derived from an EMBL/GenBank/DDBJ whole genome shotgun (WGS) entry which is preliminary data.</text>
</comment>
<accession>A0AAD6X716</accession>
<proteinExistence type="predicted"/>
<reference evidence="1" key="1">
    <citation type="submission" date="2023-03" db="EMBL/GenBank/DDBJ databases">
        <title>Massive genome expansion in bonnet fungi (Mycena s.s.) driven by repeated elements and novel gene families across ecological guilds.</title>
        <authorList>
            <consortium name="Lawrence Berkeley National Laboratory"/>
            <person name="Harder C.B."/>
            <person name="Miyauchi S."/>
            <person name="Viragh M."/>
            <person name="Kuo A."/>
            <person name="Thoen E."/>
            <person name="Andreopoulos B."/>
            <person name="Lu D."/>
            <person name="Skrede I."/>
            <person name="Drula E."/>
            <person name="Henrissat B."/>
            <person name="Morin E."/>
            <person name="Kohler A."/>
            <person name="Barry K."/>
            <person name="LaButti K."/>
            <person name="Morin E."/>
            <person name="Salamov A."/>
            <person name="Lipzen A."/>
            <person name="Mereny Z."/>
            <person name="Hegedus B."/>
            <person name="Baldrian P."/>
            <person name="Stursova M."/>
            <person name="Weitz H."/>
            <person name="Taylor A."/>
            <person name="Grigoriev I.V."/>
            <person name="Nagy L.G."/>
            <person name="Martin F."/>
            <person name="Kauserud H."/>
        </authorList>
    </citation>
    <scope>NUCLEOTIDE SEQUENCE</scope>
    <source>
        <strain evidence="1">CBHHK200</strain>
    </source>
</reference>
<name>A0AAD6X716_9AGAR</name>
<dbReference type="EMBL" id="JARJCM010000017">
    <property type="protein sequence ID" value="KAJ7041408.1"/>
    <property type="molecule type" value="Genomic_DNA"/>
</dbReference>
<dbReference type="Proteomes" id="UP001218188">
    <property type="component" value="Unassembled WGS sequence"/>
</dbReference>
<keyword evidence="2" id="KW-1185">Reference proteome</keyword>
<evidence type="ECO:0000313" key="1">
    <source>
        <dbReference type="EMBL" id="KAJ7041408.1"/>
    </source>
</evidence>
<gene>
    <name evidence="1" type="ORF">C8F04DRAFT_1177246</name>
</gene>
<protein>
    <submittedName>
        <fullName evidence="1">Uncharacterized protein</fullName>
    </submittedName>
</protein>
<dbReference type="AlphaFoldDB" id="A0AAD6X716"/>
<organism evidence="1 2">
    <name type="scientific">Mycena alexandri</name>
    <dbReference type="NCBI Taxonomy" id="1745969"/>
    <lineage>
        <taxon>Eukaryota</taxon>
        <taxon>Fungi</taxon>
        <taxon>Dikarya</taxon>
        <taxon>Basidiomycota</taxon>
        <taxon>Agaricomycotina</taxon>
        <taxon>Agaricomycetes</taxon>
        <taxon>Agaricomycetidae</taxon>
        <taxon>Agaricales</taxon>
        <taxon>Marasmiineae</taxon>
        <taxon>Mycenaceae</taxon>
        <taxon>Mycena</taxon>
    </lineage>
</organism>
<evidence type="ECO:0000313" key="2">
    <source>
        <dbReference type="Proteomes" id="UP001218188"/>
    </source>
</evidence>
<sequence length="251" mass="27668">MQACTWFPKLFAANLAKSECRPQAAHYPPSSHPVNACYAPLRLMGTLSSTPSLPSTVLLLQEALTWSPQVSIAILKIDIITFHEDPSPQVLKIFVCAIQGLNLLYYVALTQVPNNEILDARSVKFVPSCLCRPTATELLPSVALNATSCYRAVAGCYQVLPTGGLVYRGFPATGATECYLVKPVFPDANLSQPPKVERYSEVQTFTPWDPHFLPPRTQRQHFNVHTLVSHTFSTHSYTQKVAKGSVPLVKD</sequence>